<dbReference type="STRING" id="515622.bpr_I2520"/>
<feature type="transmembrane region" description="Helical" evidence="1">
    <location>
        <begin position="348"/>
        <end position="369"/>
    </location>
</feature>
<dbReference type="RefSeq" id="WP_013281906.1">
    <property type="nucleotide sequence ID" value="NC_014387.1"/>
</dbReference>
<dbReference type="eggNOG" id="ENOG50331K4">
    <property type="taxonomic scope" value="Bacteria"/>
</dbReference>
<sequence>MSLKTRKNVFYIMVIVAFLAVTIYEFLTPYLSDDIIYMDTVAGANSFFDLFAQEYEHWVGHTGRSVAHMILRVFLYIGVKGVFNVVAGAVFTLLSLLIYLNVDVRKEFDVRVYGFILIMLWFFDPAIANTVFWEDGACNYLFTTTIIMGFITLFRKSIRQQKNGALLAVGMFFFGVLAGWCNENTSGGLILFILIELVYHFVISKKSFSFIRPYMITGLVGSLVGFGLMVSAPGNFGRLSVTEEEHTGLLALVARFLKITLVIKDYYFVLVAVFVSIVIIALFVFGRDKKILEKMSVMAMFGFLFLATCYALIMVPSSALRSYYGASIFLMTAIAQGISILSMSSEKLLQAALACIVAVFGVFFLLGYIEDGANLARIKREVDERDVYLSELDVEPGANVQAPILRPQWENRFTVAYENDIQEEWRFWINQVLAEHYGLGTIHGVPRDEWTLY</sequence>
<feature type="transmembrane region" description="Helical" evidence="1">
    <location>
        <begin position="186"/>
        <end position="202"/>
    </location>
</feature>
<name>E0RX42_BUTPB</name>
<gene>
    <name evidence="2" type="ordered locus">bpr_I2520</name>
</gene>
<feature type="transmembrane region" description="Helical" evidence="1">
    <location>
        <begin position="297"/>
        <end position="316"/>
    </location>
</feature>
<feature type="transmembrane region" description="Helical" evidence="1">
    <location>
        <begin position="163"/>
        <end position="180"/>
    </location>
</feature>
<evidence type="ECO:0008006" key="4">
    <source>
        <dbReference type="Google" id="ProtNLM"/>
    </source>
</evidence>
<feature type="transmembrane region" description="Helical" evidence="1">
    <location>
        <begin position="9"/>
        <end position="27"/>
    </location>
</feature>
<feature type="transmembrane region" description="Helical" evidence="1">
    <location>
        <begin position="112"/>
        <end position="133"/>
    </location>
</feature>
<dbReference type="Proteomes" id="UP000001299">
    <property type="component" value="Chromosome 1"/>
</dbReference>
<evidence type="ECO:0000313" key="2">
    <source>
        <dbReference type="EMBL" id="ADL35253.1"/>
    </source>
</evidence>
<feature type="transmembrane region" description="Helical" evidence="1">
    <location>
        <begin position="266"/>
        <end position="285"/>
    </location>
</feature>
<feature type="transmembrane region" description="Helical" evidence="1">
    <location>
        <begin position="73"/>
        <end position="100"/>
    </location>
</feature>
<dbReference type="HOGENOM" id="CLU_031696_0_0_9"/>
<organism evidence="2 3">
    <name type="scientific">Butyrivibrio proteoclasticus (strain ATCC 51982 / DSM 14932 / B316)</name>
    <name type="common">Clostridium proteoclasticum</name>
    <dbReference type="NCBI Taxonomy" id="515622"/>
    <lineage>
        <taxon>Bacteria</taxon>
        <taxon>Bacillati</taxon>
        <taxon>Bacillota</taxon>
        <taxon>Clostridia</taxon>
        <taxon>Lachnospirales</taxon>
        <taxon>Lachnospiraceae</taxon>
        <taxon>Butyrivibrio</taxon>
    </lineage>
</organism>
<feature type="transmembrane region" description="Helical" evidence="1">
    <location>
        <begin position="214"/>
        <end position="232"/>
    </location>
</feature>
<evidence type="ECO:0000313" key="3">
    <source>
        <dbReference type="Proteomes" id="UP000001299"/>
    </source>
</evidence>
<dbReference type="KEGG" id="bpb:bpr_I2520"/>
<keyword evidence="1" id="KW-0472">Membrane</keyword>
<accession>E0RX42</accession>
<dbReference type="Pfam" id="PF19528">
    <property type="entry name" value="DUF6056"/>
    <property type="match status" value="1"/>
</dbReference>
<dbReference type="InterPro" id="IPR045691">
    <property type="entry name" value="DUF6056"/>
</dbReference>
<dbReference type="EMBL" id="CP001810">
    <property type="protein sequence ID" value="ADL35253.1"/>
    <property type="molecule type" value="Genomic_DNA"/>
</dbReference>
<protein>
    <recommendedName>
        <fullName evidence="4">Glycosyltransferase RgtA/B/C/D-like domain-containing protein</fullName>
    </recommendedName>
</protein>
<keyword evidence="1" id="KW-0812">Transmembrane</keyword>
<reference evidence="2 3" key="1">
    <citation type="journal article" date="2010" name="PLoS ONE">
        <title>The glycobiome of the rumen bacterium Butyrivibrio proteoclasticus B316(T) highlights adaptation to a polysaccharide-rich environment.</title>
        <authorList>
            <person name="Kelly W.J."/>
            <person name="Leahy S.C."/>
            <person name="Altermann E."/>
            <person name="Yeoman C.J."/>
            <person name="Dunne J.C."/>
            <person name="Kong Z."/>
            <person name="Pacheco D.M."/>
            <person name="Li D."/>
            <person name="Noel S.J."/>
            <person name="Moon C.D."/>
            <person name="Cookson A.L."/>
            <person name="Attwood G.T."/>
        </authorList>
    </citation>
    <scope>NUCLEOTIDE SEQUENCE [LARGE SCALE GENOMIC DNA]</scope>
    <source>
        <strain evidence="3">ATCC 51982 / DSM 14932 / B316</strain>
    </source>
</reference>
<keyword evidence="3" id="KW-1185">Reference proteome</keyword>
<feature type="transmembrane region" description="Helical" evidence="1">
    <location>
        <begin position="139"/>
        <end position="156"/>
    </location>
</feature>
<keyword evidence="1" id="KW-1133">Transmembrane helix</keyword>
<proteinExistence type="predicted"/>
<evidence type="ECO:0000256" key="1">
    <source>
        <dbReference type="SAM" id="Phobius"/>
    </source>
</evidence>
<dbReference type="AlphaFoldDB" id="E0RX42"/>